<dbReference type="PANTHER" id="PTHR30015:SF7">
    <property type="entry name" value="TYPE IV METHYL-DIRECTED RESTRICTION ENZYME ECOKMRR"/>
    <property type="match status" value="1"/>
</dbReference>
<comment type="caution">
    <text evidence="2">The sequence shown here is derived from an EMBL/GenBank/DDBJ whole genome shotgun (WGS) entry which is preliminary data.</text>
</comment>
<dbReference type="InterPro" id="IPR011856">
    <property type="entry name" value="tRNA_endonuc-like_dom_sf"/>
</dbReference>
<dbReference type="PIRSF" id="PIRSF031853">
    <property type="entry name" value="UPC031853"/>
    <property type="match status" value="1"/>
</dbReference>
<dbReference type="GO" id="GO:0003677">
    <property type="term" value="F:DNA binding"/>
    <property type="evidence" value="ECO:0007669"/>
    <property type="project" value="InterPro"/>
</dbReference>
<reference evidence="2 3" key="1">
    <citation type="submission" date="2019-06" db="EMBL/GenBank/DDBJ databases">
        <title>Metagenome assembled Genome of Spiribacter salinus SL48-SHIP from the microbial mat of Salt Lake 48 (Novosibirsk region, Russia).</title>
        <authorList>
            <person name="Shipova A."/>
            <person name="Rozanov A.S."/>
            <person name="Bryanskaya A.V."/>
            <person name="Peltek S.E."/>
        </authorList>
    </citation>
    <scope>NUCLEOTIDE SEQUENCE [LARGE SCALE GENOMIC DNA]</scope>
    <source>
        <strain evidence="2">SL48-SHIP-2</strain>
    </source>
</reference>
<feature type="domain" description="Restriction endonuclease type IV Mrr" evidence="1">
    <location>
        <begin position="191"/>
        <end position="304"/>
    </location>
</feature>
<dbReference type="SUPFAM" id="SSF52980">
    <property type="entry name" value="Restriction endonuclease-like"/>
    <property type="match status" value="1"/>
</dbReference>
<gene>
    <name evidence="2" type="ORF">FKY71_16610</name>
</gene>
<keyword evidence="2" id="KW-0378">Hydrolase</keyword>
<dbReference type="InterPro" id="IPR016984">
    <property type="entry name" value="UCP031853"/>
</dbReference>
<dbReference type="InterPro" id="IPR007560">
    <property type="entry name" value="Restrct_endonuc_IV_Mrr"/>
</dbReference>
<dbReference type="Proteomes" id="UP000315400">
    <property type="component" value="Unassembled WGS sequence"/>
</dbReference>
<dbReference type="AlphaFoldDB" id="A0A540VIH5"/>
<dbReference type="InterPro" id="IPR052906">
    <property type="entry name" value="Type_IV_Methyl-Rstrct_Enzyme"/>
</dbReference>
<keyword evidence="2" id="KW-0255">Endonuclease</keyword>
<dbReference type="GO" id="GO:0043590">
    <property type="term" value="C:bacterial nucleoid"/>
    <property type="evidence" value="ECO:0007669"/>
    <property type="project" value="TreeGrafter"/>
</dbReference>
<dbReference type="Pfam" id="PF04471">
    <property type="entry name" value="Mrr_cat"/>
    <property type="match status" value="1"/>
</dbReference>
<evidence type="ECO:0000313" key="2">
    <source>
        <dbReference type="EMBL" id="TQE96502.1"/>
    </source>
</evidence>
<proteinExistence type="predicted"/>
<organism evidence="2 3">
    <name type="scientific">Spiribacter salinus</name>
    <dbReference type="NCBI Taxonomy" id="1335746"/>
    <lineage>
        <taxon>Bacteria</taxon>
        <taxon>Pseudomonadati</taxon>
        <taxon>Pseudomonadota</taxon>
        <taxon>Gammaproteobacteria</taxon>
        <taxon>Chromatiales</taxon>
        <taxon>Ectothiorhodospiraceae</taxon>
        <taxon>Spiribacter</taxon>
    </lineage>
</organism>
<dbReference type="GO" id="GO:0015666">
    <property type="term" value="F:restriction endodeoxyribonuclease activity"/>
    <property type="evidence" value="ECO:0007669"/>
    <property type="project" value="TreeGrafter"/>
</dbReference>
<evidence type="ECO:0000259" key="1">
    <source>
        <dbReference type="Pfam" id="PF04471"/>
    </source>
</evidence>
<dbReference type="Gene3D" id="3.40.1350.10">
    <property type="match status" value="1"/>
</dbReference>
<dbReference type="PANTHER" id="PTHR30015">
    <property type="entry name" value="MRR RESTRICTION SYSTEM PROTEIN"/>
    <property type="match status" value="1"/>
</dbReference>
<evidence type="ECO:0000313" key="3">
    <source>
        <dbReference type="Proteomes" id="UP000315400"/>
    </source>
</evidence>
<name>A0A540VIH5_9GAMM</name>
<dbReference type="EMBL" id="VIFK01000343">
    <property type="protein sequence ID" value="TQE96502.1"/>
    <property type="molecule type" value="Genomic_DNA"/>
</dbReference>
<keyword evidence="2" id="KW-0540">Nuclease</keyword>
<accession>A0A540VIH5</accession>
<sequence length="329" mass="37144">MWMVRAARGGRVADEFLDKGCVAIGWGRYGDLSQYRDKAALLKVARDRAADDHVSEGQINAAVSQQLRFRDELRIGDRIMTYDSSRRVYHVGTITGDYRYDPELLPPCENVRDVQWKGEVMRDRLSVAARNTLGSTLTLFRVPDWAQEEIEALLAGQVPAEADDHEASDDETELLKRYREEAFEIVKDRVNRLTPDEMERLVAGLLRAMGYRTRESKRGPDRGVDILASPDGFGFESPRIVVEVKHRPNTQIGAQELRSFLGGRHGSDKGLYVSTGGFTKDALYEADRAKIPLALMDLDSLISALMDHYENADAETRSLLPLTRVFWPI</sequence>
<protein>
    <submittedName>
        <fullName evidence="2">Restriction endonuclease</fullName>
    </submittedName>
</protein>
<dbReference type="GO" id="GO:0009307">
    <property type="term" value="P:DNA restriction-modification system"/>
    <property type="evidence" value="ECO:0007669"/>
    <property type="project" value="InterPro"/>
</dbReference>
<dbReference type="InterPro" id="IPR011335">
    <property type="entry name" value="Restrct_endonuc-II-like"/>
</dbReference>